<evidence type="ECO:0000256" key="4">
    <source>
        <dbReference type="ARBA" id="ARBA00034521"/>
    </source>
</evidence>
<dbReference type="Gene3D" id="3.40.5.100">
    <property type="match status" value="1"/>
</dbReference>
<dbReference type="GeneTree" id="ENSGT00390000001742"/>
<feature type="domain" description="Methyltransferase" evidence="9">
    <location>
        <begin position="74"/>
        <end position="224"/>
    </location>
</feature>
<evidence type="ECO:0000256" key="2">
    <source>
        <dbReference type="ARBA" id="ARBA00022691"/>
    </source>
</evidence>
<reference evidence="10" key="3">
    <citation type="submission" date="2025-09" db="UniProtKB">
        <authorList>
            <consortium name="Ensembl"/>
        </authorList>
    </citation>
    <scope>IDENTIFICATION</scope>
</reference>
<keyword evidence="2" id="KW-0949">S-adenosyl-L-methionine</keyword>
<keyword evidence="11" id="KW-1185">Reference proteome</keyword>
<name>H2XS53_CIOIN</name>
<evidence type="ECO:0000313" key="10">
    <source>
        <dbReference type="Ensembl" id="ENSCINP00000032487.1"/>
    </source>
</evidence>
<evidence type="ECO:0000259" key="9">
    <source>
        <dbReference type="Pfam" id="PF13847"/>
    </source>
</evidence>
<reference evidence="11" key="1">
    <citation type="journal article" date="2002" name="Science">
        <title>The draft genome of Ciona intestinalis: insights into chordate and vertebrate origins.</title>
        <authorList>
            <person name="Dehal P."/>
            <person name="Satou Y."/>
            <person name="Campbell R.K."/>
            <person name="Chapman J."/>
            <person name="Degnan B."/>
            <person name="De Tomaso A."/>
            <person name="Davidson B."/>
            <person name="Di Gregorio A."/>
            <person name="Gelpke M."/>
            <person name="Goodstein D.M."/>
            <person name="Harafuji N."/>
            <person name="Hastings K.E."/>
            <person name="Ho I."/>
            <person name="Hotta K."/>
            <person name="Huang W."/>
            <person name="Kawashima T."/>
            <person name="Lemaire P."/>
            <person name="Martinez D."/>
            <person name="Meinertzhagen I.A."/>
            <person name="Necula S."/>
            <person name="Nonaka M."/>
            <person name="Putnam N."/>
            <person name="Rash S."/>
            <person name="Saiga H."/>
            <person name="Satake M."/>
            <person name="Terry A."/>
            <person name="Yamada L."/>
            <person name="Wang H.G."/>
            <person name="Awazu S."/>
            <person name="Azumi K."/>
            <person name="Boore J."/>
            <person name="Branno M."/>
            <person name="Chin-Bow S."/>
            <person name="DeSantis R."/>
            <person name="Doyle S."/>
            <person name="Francino P."/>
            <person name="Keys D.N."/>
            <person name="Haga S."/>
            <person name="Hayashi H."/>
            <person name="Hino K."/>
            <person name="Imai K.S."/>
            <person name="Inaba K."/>
            <person name="Kano S."/>
            <person name="Kobayashi K."/>
            <person name="Kobayashi M."/>
            <person name="Lee B.I."/>
            <person name="Makabe K.W."/>
            <person name="Manohar C."/>
            <person name="Matassi G."/>
            <person name="Medina M."/>
            <person name="Mochizuki Y."/>
            <person name="Mount S."/>
            <person name="Morishita T."/>
            <person name="Miura S."/>
            <person name="Nakayama A."/>
            <person name="Nishizaka S."/>
            <person name="Nomoto H."/>
            <person name="Ohta F."/>
            <person name="Oishi K."/>
            <person name="Rigoutsos I."/>
            <person name="Sano M."/>
            <person name="Sasaki A."/>
            <person name="Sasakura Y."/>
            <person name="Shoguchi E."/>
            <person name="Shin-i T."/>
            <person name="Spagnuolo A."/>
            <person name="Stainier D."/>
            <person name="Suzuki M.M."/>
            <person name="Tassy O."/>
            <person name="Takatori N."/>
            <person name="Tokuoka M."/>
            <person name="Yagi K."/>
            <person name="Yoshizaki F."/>
            <person name="Wada S."/>
            <person name="Zhang C."/>
            <person name="Hyatt P.D."/>
            <person name="Larimer F."/>
            <person name="Detter C."/>
            <person name="Doggett N."/>
            <person name="Glavina T."/>
            <person name="Hawkins T."/>
            <person name="Richardson P."/>
            <person name="Lucas S."/>
            <person name="Kohara Y."/>
            <person name="Levine M."/>
            <person name="Satoh N."/>
            <person name="Rokhsar D.S."/>
        </authorList>
    </citation>
    <scope>NUCLEOTIDE SEQUENCE [LARGE SCALE GENOMIC DNA]</scope>
</reference>
<dbReference type="SUPFAM" id="SSF53335">
    <property type="entry name" value="S-adenosyl-L-methionine-dependent methyltransferases"/>
    <property type="match status" value="1"/>
</dbReference>
<comment type="catalytic activity">
    <reaction evidence="6">
        <text>arsenic triglutathione + [thioredoxin]-dithiol + S-adenosyl-L-methionine + 2 H2O = methylarsonous acid + [thioredoxin]-disulfide + 3 glutathione + S-adenosyl-L-homocysteine + H(+)</text>
        <dbReference type="Rhea" id="RHEA:69460"/>
        <dbReference type="Rhea" id="RHEA-COMP:10698"/>
        <dbReference type="Rhea" id="RHEA-COMP:10700"/>
        <dbReference type="ChEBI" id="CHEBI:15377"/>
        <dbReference type="ChEBI" id="CHEBI:15378"/>
        <dbReference type="ChEBI" id="CHEBI:17826"/>
        <dbReference type="ChEBI" id="CHEBI:29950"/>
        <dbReference type="ChEBI" id="CHEBI:50058"/>
        <dbReference type="ChEBI" id="CHEBI:57856"/>
        <dbReference type="ChEBI" id="CHEBI:57925"/>
        <dbReference type="ChEBI" id="CHEBI:59789"/>
        <dbReference type="ChEBI" id="CHEBI:183640"/>
        <dbReference type="EC" id="2.1.1.137"/>
    </reaction>
</comment>
<dbReference type="OMA" id="EPACEDY"/>
<proteinExistence type="inferred from homology"/>
<dbReference type="Proteomes" id="UP000008144">
    <property type="component" value="Unassembled WGS sequence"/>
</dbReference>
<dbReference type="InterPro" id="IPR025714">
    <property type="entry name" value="Methyltranfer_dom"/>
</dbReference>
<organism evidence="10 11">
    <name type="scientific">Ciona intestinalis</name>
    <name type="common">Transparent sea squirt</name>
    <name type="synonym">Ascidia intestinalis</name>
    <dbReference type="NCBI Taxonomy" id="7719"/>
    <lineage>
        <taxon>Eukaryota</taxon>
        <taxon>Metazoa</taxon>
        <taxon>Chordata</taxon>
        <taxon>Tunicata</taxon>
        <taxon>Ascidiacea</taxon>
        <taxon>Phlebobranchia</taxon>
        <taxon>Cionidae</taxon>
        <taxon>Ciona</taxon>
    </lineage>
</organism>
<protein>
    <recommendedName>
        <fullName evidence="5">Arsenite methyltransferase</fullName>
        <ecNumber evidence="4">2.1.1.137</ecNumber>
    </recommendedName>
</protein>
<dbReference type="GO" id="GO:0005829">
    <property type="term" value="C:cytosol"/>
    <property type="evidence" value="ECO:0000318"/>
    <property type="project" value="GO_Central"/>
</dbReference>
<gene>
    <name evidence="10" type="primary">LOC100179278</name>
</gene>
<keyword evidence="1" id="KW-0808">Transferase</keyword>
<comment type="catalytic activity">
    <reaction evidence="7">
        <text>arsenic triglutathione + 2 [thioredoxin]-dithiol + 2 S-adenosyl-L-methionine + H2O = dimethylarsinous acid + 2 [thioredoxin]-disulfide + 3 glutathione + 2 S-adenosyl-L-homocysteine + 2 H(+)</text>
        <dbReference type="Rhea" id="RHEA:69464"/>
        <dbReference type="Rhea" id="RHEA-COMP:10698"/>
        <dbReference type="Rhea" id="RHEA-COMP:10700"/>
        <dbReference type="ChEBI" id="CHEBI:15377"/>
        <dbReference type="ChEBI" id="CHEBI:15378"/>
        <dbReference type="ChEBI" id="CHEBI:23808"/>
        <dbReference type="ChEBI" id="CHEBI:29950"/>
        <dbReference type="ChEBI" id="CHEBI:50058"/>
        <dbReference type="ChEBI" id="CHEBI:57856"/>
        <dbReference type="ChEBI" id="CHEBI:57925"/>
        <dbReference type="ChEBI" id="CHEBI:59789"/>
        <dbReference type="ChEBI" id="CHEBI:183640"/>
        <dbReference type="EC" id="2.1.1.137"/>
    </reaction>
</comment>
<dbReference type="GO" id="GO:0018872">
    <property type="term" value="P:arsonoacetate metabolic process"/>
    <property type="evidence" value="ECO:0000318"/>
    <property type="project" value="GO_Central"/>
</dbReference>
<dbReference type="PANTHER" id="PTHR43675">
    <property type="entry name" value="ARSENITE METHYLTRANSFERASE"/>
    <property type="match status" value="1"/>
</dbReference>
<evidence type="ECO:0000256" key="8">
    <source>
        <dbReference type="ARBA" id="ARBA00048428"/>
    </source>
</evidence>
<evidence type="ECO:0000256" key="7">
    <source>
        <dbReference type="ARBA" id="ARBA00047943"/>
    </source>
</evidence>
<dbReference type="Gene3D" id="3.40.50.150">
    <property type="entry name" value="Vaccinia Virus protein VP39"/>
    <property type="match status" value="1"/>
</dbReference>
<reference evidence="10" key="2">
    <citation type="submission" date="2025-08" db="UniProtKB">
        <authorList>
            <consortium name="Ensembl"/>
        </authorList>
    </citation>
    <scope>IDENTIFICATION</scope>
</reference>
<dbReference type="Ensembl" id="ENSCINT00000031051.1">
    <property type="protein sequence ID" value="ENSCINP00000032487.1"/>
    <property type="gene ID" value="ENSCING00000022553.1"/>
</dbReference>
<dbReference type="InterPro" id="IPR026669">
    <property type="entry name" value="Arsenite_MeTrfase-like"/>
</dbReference>
<dbReference type="InParanoid" id="H2XS53"/>
<sequence>MSCCPAPNITDEVKEYYGKTLQSTNDLQTSMCTTPPQAVAKHVREALKLVHNDVTSKYYGYVSYVAIRNNPTPKLLDLGSGSGRDCYALAKLVGEDGFVTGVDMTDEQLAVANKYIDYHQQSFGYSKPNTKFVKGFIEKLGEAGIEDTSMDIVISNCVINLVKDKEAVLKEAYRVLKYGGELYFSDVYADCVLSEEIRNHKVLWGECVSGALYWKELYEIAESVGFETPRVVSANVVEVTKPELKKVTGDARFASVLYRLFKESTQVVYNGGITGYEENFKLDREYFFTRDTPTNVDPVTSQILKQSRFNEEFSMK</sequence>
<accession>H2XS53</accession>
<dbReference type="HOGENOM" id="CLU_052868_0_1_1"/>
<dbReference type="PANTHER" id="PTHR43675:SF8">
    <property type="entry name" value="ARSENITE METHYLTRANSFERASE"/>
    <property type="match status" value="1"/>
</dbReference>
<evidence type="ECO:0000256" key="6">
    <source>
        <dbReference type="ARBA" id="ARBA00047941"/>
    </source>
</evidence>
<dbReference type="AlphaFoldDB" id="H2XS53"/>
<comment type="catalytic activity">
    <reaction evidence="8">
        <text>arsenic triglutathione + 3 [thioredoxin]-dithiol + 3 S-adenosyl-L-methionine = trimethylarsine + 3 [thioredoxin]-disulfide + 3 glutathione + 3 S-adenosyl-L-homocysteine + 3 H(+)</text>
        <dbReference type="Rhea" id="RHEA:69432"/>
        <dbReference type="Rhea" id="RHEA-COMP:10698"/>
        <dbReference type="Rhea" id="RHEA-COMP:10700"/>
        <dbReference type="ChEBI" id="CHEBI:15378"/>
        <dbReference type="ChEBI" id="CHEBI:27130"/>
        <dbReference type="ChEBI" id="CHEBI:29950"/>
        <dbReference type="ChEBI" id="CHEBI:50058"/>
        <dbReference type="ChEBI" id="CHEBI:57856"/>
        <dbReference type="ChEBI" id="CHEBI:57925"/>
        <dbReference type="ChEBI" id="CHEBI:59789"/>
        <dbReference type="ChEBI" id="CHEBI:183640"/>
        <dbReference type="EC" id="2.1.1.137"/>
    </reaction>
</comment>
<evidence type="ECO:0000256" key="3">
    <source>
        <dbReference type="ARBA" id="ARBA00034487"/>
    </source>
</evidence>
<dbReference type="InterPro" id="IPR029063">
    <property type="entry name" value="SAM-dependent_MTases_sf"/>
</dbReference>
<dbReference type="GO" id="GO:0030791">
    <property type="term" value="F:arsenite methyltransferase activity"/>
    <property type="evidence" value="ECO:0000318"/>
    <property type="project" value="GO_Central"/>
</dbReference>
<evidence type="ECO:0000256" key="5">
    <source>
        <dbReference type="ARBA" id="ARBA00034545"/>
    </source>
</evidence>
<comment type="similarity">
    <text evidence="3">Belongs to the methyltransferase superfamily. Arsenite methyltransferase family.</text>
</comment>
<dbReference type="STRING" id="7719.ENSCINP00000032487"/>
<evidence type="ECO:0000256" key="1">
    <source>
        <dbReference type="ARBA" id="ARBA00022679"/>
    </source>
</evidence>
<dbReference type="GO" id="GO:0009404">
    <property type="term" value="P:toxin metabolic process"/>
    <property type="evidence" value="ECO:0000318"/>
    <property type="project" value="GO_Central"/>
</dbReference>
<dbReference type="Pfam" id="PF13847">
    <property type="entry name" value="Methyltransf_31"/>
    <property type="match status" value="1"/>
</dbReference>
<evidence type="ECO:0000313" key="11">
    <source>
        <dbReference type="Proteomes" id="UP000008144"/>
    </source>
</evidence>
<dbReference type="CDD" id="cd02440">
    <property type="entry name" value="AdoMet_MTases"/>
    <property type="match status" value="1"/>
</dbReference>
<dbReference type="EC" id="2.1.1.137" evidence="4"/>